<dbReference type="STRING" id="1748243.Tel_12145"/>
<dbReference type="Proteomes" id="UP000055136">
    <property type="component" value="Chromosome"/>
</dbReference>
<name>A0A0S2TF89_9GAMM</name>
<accession>A0A0S2TF89</accession>
<proteinExistence type="predicted"/>
<evidence type="ECO:0000313" key="2">
    <source>
        <dbReference type="Proteomes" id="UP000055136"/>
    </source>
</evidence>
<reference evidence="1" key="1">
    <citation type="submission" date="2015-10" db="EMBL/GenBank/DDBJ databases">
        <title>Description of Candidatus Tenderia electrophaga gen. nov, sp. nov., an Uncultivated Electroautotroph from a Biocathode Enrichment.</title>
        <authorList>
            <person name="Eddie B.J."/>
            <person name="Malanoski A.P."/>
            <person name="Wang Z."/>
            <person name="Hall R.J."/>
            <person name="Oh S.D."/>
            <person name="Heiner C."/>
            <person name="Lin B."/>
            <person name="Strycharz-Glaven S.M."/>
        </authorList>
    </citation>
    <scope>NUCLEOTIDE SEQUENCE [LARGE SCALE GENOMIC DNA]</scope>
    <source>
        <strain evidence="1">NRL1</strain>
    </source>
</reference>
<organism evidence="1 2">
    <name type="scientific">Candidatus Tenderia electrophaga</name>
    <dbReference type="NCBI Taxonomy" id="1748243"/>
    <lineage>
        <taxon>Bacteria</taxon>
        <taxon>Pseudomonadati</taxon>
        <taxon>Pseudomonadota</taxon>
        <taxon>Gammaproteobacteria</taxon>
        <taxon>Candidatus Tenderiales</taxon>
        <taxon>Candidatus Tenderiaceae</taxon>
        <taxon>Candidatus Tenderia</taxon>
    </lineage>
</organism>
<protein>
    <submittedName>
        <fullName evidence="1">Uncharacterized protein</fullName>
    </submittedName>
</protein>
<keyword evidence="2" id="KW-1185">Reference proteome</keyword>
<dbReference type="KEGG" id="tee:Tel_12145"/>
<evidence type="ECO:0000313" key="1">
    <source>
        <dbReference type="EMBL" id="ALP53824.1"/>
    </source>
</evidence>
<dbReference type="AlphaFoldDB" id="A0A0S2TF89"/>
<gene>
    <name evidence="1" type="ORF">Tel_12145</name>
</gene>
<sequence length="260" mass="28255">MLIERIEQRVLGALRLVDRATQTPLTRAMQIGSPSARLLRNRRGFYVITHADGLASHSEAFLAPPDAPALQANQYVFEIADPQRRYLPRLVTLRLPRDPDPDNAGHSDSLFTPRDVAMYPAATAVLSHNWSTVRASVTQGPDPATAPPVRGSLIRIINAEDDKVLASGISDERGEALVIVPGVPVTKFADADAGEGGDGDEEAPVLVNTLAVRLELSLAPSTSWPVDPDLLEQDHETHRRVSMDLELATGRMERVAINLT</sequence>
<dbReference type="EMBL" id="CP013099">
    <property type="protein sequence ID" value="ALP53824.1"/>
    <property type="molecule type" value="Genomic_DNA"/>
</dbReference>